<feature type="non-terminal residue" evidence="2">
    <location>
        <position position="69"/>
    </location>
</feature>
<feature type="compositionally biased region" description="Polar residues" evidence="1">
    <location>
        <begin position="12"/>
        <end position="24"/>
    </location>
</feature>
<dbReference type="EMBL" id="AZMM01002759">
    <property type="protein sequence ID" value="ETJ43247.1"/>
    <property type="molecule type" value="Genomic_DNA"/>
</dbReference>
<protein>
    <submittedName>
        <fullName evidence="2">Uncharacterized protein</fullName>
    </submittedName>
</protein>
<evidence type="ECO:0000256" key="1">
    <source>
        <dbReference type="SAM" id="MobiDB-lite"/>
    </source>
</evidence>
<feature type="non-terminal residue" evidence="2">
    <location>
        <position position="1"/>
    </location>
</feature>
<sequence length="69" mass="7590">RQAALLAPPTHLPQQVSSQAGVTSTNRLTHAHLRSLSTPDAFRRHQHGARRPETCQHPAHPSPLSVYRG</sequence>
<evidence type="ECO:0000313" key="2">
    <source>
        <dbReference type="EMBL" id="ETJ43247.1"/>
    </source>
</evidence>
<dbReference type="AlphaFoldDB" id="W1YL95"/>
<feature type="region of interest" description="Disordered" evidence="1">
    <location>
        <begin position="36"/>
        <end position="69"/>
    </location>
</feature>
<feature type="region of interest" description="Disordered" evidence="1">
    <location>
        <begin position="1"/>
        <end position="24"/>
    </location>
</feature>
<accession>W1YL95</accession>
<name>W1YL95_9ZZZZ</name>
<reference evidence="2" key="1">
    <citation type="submission" date="2013-12" db="EMBL/GenBank/DDBJ databases">
        <title>A Varibaculum cambriense genome reconstructed from a premature infant gut community with otherwise low bacterial novelty that shifts toward anaerobic metabolism during the third week of life.</title>
        <authorList>
            <person name="Brown C.T."/>
            <person name="Sharon I."/>
            <person name="Thomas B.C."/>
            <person name="Castelle C.J."/>
            <person name="Morowitz M.J."/>
            <person name="Banfield J.F."/>
        </authorList>
    </citation>
    <scope>NUCLEOTIDE SEQUENCE</scope>
</reference>
<proteinExistence type="predicted"/>
<comment type="caution">
    <text evidence="2">The sequence shown here is derived from an EMBL/GenBank/DDBJ whole genome shotgun (WGS) entry which is preliminary data.</text>
</comment>
<organism evidence="2">
    <name type="scientific">human gut metagenome</name>
    <dbReference type="NCBI Taxonomy" id="408170"/>
    <lineage>
        <taxon>unclassified sequences</taxon>
        <taxon>metagenomes</taxon>
        <taxon>organismal metagenomes</taxon>
    </lineage>
</organism>
<gene>
    <name evidence="2" type="ORF">Q604_UNBC02759G0001</name>
</gene>